<feature type="disulfide bond" evidence="10">
    <location>
        <begin position="393"/>
        <end position="405"/>
    </location>
</feature>
<dbReference type="GeneID" id="106466201"/>
<evidence type="ECO:0000256" key="9">
    <source>
        <dbReference type="ARBA" id="ARBA00023180"/>
    </source>
</evidence>
<evidence type="ECO:0000256" key="11">
    <source>
        <dbReference type="SAM" id="SignalP"/>
    </source>
</evidence>
<dbReference type="Pfam" id="PF01392">
    <property type="entry name" value="Fz"/>
    <property type="match status" value="1"/>
</dbReference>
<dbReference type="InterPro" id="IPR020067">
    <property type="entry name" value="Frizzled_dom"/>
</dbReference>
<name>A0ABM1BH53_LIMPO</name>
<dbReference type="Gene3D" id="1.10.2000.10">
    <property type="entry name" value="Frizzled cysteine-rich domain"/>
    <property type="match status" value="1"/>
</dbReference>
<evidence type="ECO:0000256" key="2">
    <source>
        <dbReference type="ARBA" id="ARBA00022692"/>
    </source>
</evidence>
<keyword evidence="7 10" id="KW-1015">Disulfide bond</keyword>
<dbReference type="CDD" id="cd07066">
    <property type="entry name" value="CRD_FZ"/>
    <property type="match status" value="1"/>
</dbReference>
<keyword evidence="9" id="KW-0325">Glycoprotein</keyword>
<dbReference type="PROSITE" id="PS50068">
    <property type="entry name" value="LDLRA_2"/>
    <property type="match status" value="4"/>
</dbReference>
<keyword evidence="3" id="KW-0677">Repeat</keyword>
<dbReference type="PROSITE" id="PS50038">
    <property type="entry name" value="FZ"/>
    <property type="match status" value="1"/>
</dbReference>
<comment type="subcellular location">
    <subcellularLocation>
        <location evidence="1">Cell membrane</location>
        <topology evidence="1">Single-pass type II membrane protein</topology>
    </subcellularLocation>
</comment>
<dbReference type="PROSITE" id="PS01209">
    <property type="entry name" value="LDLRA_1"/>
    <property type="match status" value="1"/>
</dbReference>
<evidence type="ECO:0000313" key="13">
    <source>
        <dbReference type="Proteomes" id="UP000694941"/>
    </source>
</evidence>
<feature type="chain" id="PRO_5046529040" evidence="11">
    <location>
        <begin position="18"/>
        <end position="562"/>
    </location>
</feature>
<keyword evidence="4" id="KW-0735">Signal-anchor</keyword>
<accession>A0ABM1BH53</accession>
<dbReference type="SMART" id="SM00192">
    <property type="entry name" value="LDLa"/>
    <property type="match status" value="4"/>
</dbReference>
<evidence type="ECO:0000256" key="4">
    <source>
        <dbReference type="ARBA" id="ARBA00022968"/>
    </source>
</evidence>
<dbReference type="PANTHER" id="PTHR22722">
    <property type="entry name" value="LOW-DENSITY LIPOPROTEIN RECEPTOR-RELATED PROTEIN 2-RELATED"/>
    <property type="match status" value="1"/>
</dbReference>
<dbReference type="Gene3D" id="4.10.400.10">
    <property type="entry name" value="Low-density Lipoprotein Receptor"/>
    <property type="match status" value="4"/>
</dbReference>
<dbReference type="InterPro" id="IPR051221">
    <property type="entry name" value="LDLR-related"/>
</dbReference>
<dbReference type="InterPro" id="IPR036055">
    <property type="entry name" value="LDL_receptor-like_sf"/>
</dbReference>
<keyword evidence="11" id="KW-0732">Signal</keyword>
<proteinExistence type="predicted"/>
<evidence type="ECO:0000313" key="14">
    <source>
        <dbReference type="RefSeq" id="XP_013781898.2"/>
    </source>
</evidence>
<evidence type="ECO:0000256" key="5">
    <source>
        <dbReference type="ARBA" id="ARBA00022989"/>
    </source>
</evidence>
<keyword evidence="8" id="KW-0675">Receptor</keyword>
<organism evidence="13 14">
    <name type="scientific">Limulus polyphemus</name>
    <name type="common">Atlantic horseshoe crab</name>
    <dbReference type="NCBI Taxonomy" id="6850"/>
    <lineage>
        <taxon>Eukaryota</taxon>
        <taxon>Metazoa</taxon>
        <taxon>Ecdysozoa</taxon>
        <taxon>Arthropoda</taxon>
        <taxon>Chelicerata</taxon>
        <taxon>Merostomata</taxon>
        <taxon>Xiphosura</taxon>
        <taxon>Limulidae</taxon>
        <taxon>Limulus</taxon>
    </lineage>
</organism>
<gene>
    <name evidence="14" type="primary">LOC106466201</name>
</gene>
<keyword evidence="13" id="KW-1185">Reference proteome</keyword>
<dbReference type="Pfam" id="PF00057">
    <property type="entry name" value="Ldl_recept_a"/>
    <property type="match status" value="4"/>
</dbReference>
<keyword evidence="6" id="KW-0472">Membrane</keyword>
<dbReference type="InterPro" id="IPR002172">
    <property type="entry name" value="LDrepeatLR_classA_rpt"/>
</dbReference>
<feature type="disulfide bond" evidence="10">
    <location>
        <begin position="400"/>
        <end position="418"/>
    </location>
</feature>
<dbReference type="RefSeq" id="XP_013781898.2">
    <property type="nucleotide sequence ID" value="XM_013926444.2"/>
</dbReference>
<feature type="disulfide bond" evidence="10">
    <location>
        <begin position="412"/>
        <end position="427"/>
    </location>
</feature>
<evidence type="ECO:0000256" key="6">
    <source>
        <dbReference type="ARBA" id="ARBA00023136"/>
    </source>
</evidence>
<dbReference type="PANTHER" id="PTHR22722:SF14">
    <property type="entry name" value="MEGALIN, ISOFORM A"/>
    <property type="match status" value="1"/>
</dbReference>
<feature type="signal peptide" evidence="11">
    <location>
        <begin position="1"/>
        <end position="17"/>
    </location>
</feature>
<dbReference type="InterPro" id="IPR036790">
    <property type="entry name" value="Frizzled_dom_sf"/>
</dbReference>
<dbReference type="Proteomes" id="UP000694941">
    <property type="component" value="Unplaced"/>
</dbReference>
<evidence type="ECO:0000256" key="7">
    <source>
        <dbReference type="ARBA" id="ARBA00023157"/>
    </source>
</evidence>
<evidence type="ECO:0000256" key="8">
    <source>
        <dbReference type="ARBA" id="ARBA00023170"/>
    </source>
</evidence>
<evidence type="ECO:0000256" key="3">
    <source>
        <dbReference type="ARBA" id="ARBA00022737"/>
    </source>
</evidence>
<dbReference type="InterPro" id="IPR023415">
    <property type="entry name" value="LDLR_class-A_CS"/>
</dbReference>
<dbReference type="SUPFAM" id="SSF57424">
    <property type="entry name" value="LDL receptor-like module"/>
    <property type="match status" value="4"/>
</dbReference>
<evidence type="ECO:0000256" key="10">
    <source>
        <dbReference type="PROSITE-ProRule" id="PRU00124"/>
    </source>
</evidence>
<feature type="disulfide bond" evidence="10">
    <location>
        <begin position="516"/>
        <end position="534"/>
    </location>
</feature>
<keyword evidence="2" id="KW-0812">Transmembrane</keyword>
<feature type="disulfide bond" evidence="10">
    <location>
        <begin position="448"/>
        <end position="463"/>
    </location>
</feature>
<dbReference type="PRINTS" id="PR00261">
    <property type="entry name" value="LDLRECEPTOR"/>
</dbReference>
<protein>
    <submittedName>
        <fullName evidence="14">Atrial natriuretic peptide-converting enzyme-like</fullName>
    </submittedName>
</protein>
<dbReference type="SMART" id="SM00063">
    <property type="entry name" value="FRI"/>
    <property type="match status" value="1"/>
</dbReference>
<feature type="disulfide bond" evidence="10">
    <location>
        <begin position="489"/>
        <end position="504"/>
    </location>
</feature>
<keyword evidence="5" id="KW-1133">Transmembrane helix</keyword>
<reference evidence="14" key="1">
    <citation type="submission" date="2025-08" db="UniProtKB">
        <authorList>
            <consortium name="RefSeq"/>
        </authorList>
    </citation>
    <scope>IDENTIFICATION</scope>
    <source>
        <tissue evidence="14">Muscle</tissue>
    </source>
</reference>
<feature type="disulfide bond" evidence="10">
    <location>
        <begin position="528"/>
        <end position="543"/>
    </location>
</feature>
<evidence type="ECO:0000256" key="1">
    <source>
        <dbReference type="ARBA" id="ARBA00004401"/>
    </source>
</evidence>
<feature type="disulfide bond" evidence="10">
    <location>
        <begin position="509"/>
        <end position="521"/>
    </location>
</feature>
<evidence type="ECO:0000259" key="12">
    <source>
        <dbReference type="PROSITE" id="PS50038"/>
    </source>
</evidence>
<comment type="caution">
    <text evidence="10">Lacks conserved residue(s) required for the propagation of feature annotation.</text>
</comment>
<sequence>MVGSVAVALLILYFTLGDQVAESDTSLSPKIKIQENVASQLDRQGTGDILPEKNFIAEKVEGRAFGDGANREMLVHEKTTFAVETNQNSAMLLNTKPPGLSITPTRVLNTQSVSDIDSIVSVSSSIRQSSKIFSVIGESPIKSPSREMSLDSDVSDKSTSYIDVFSVKSSPVLQPTSSMDPSVAYLDESESTASAARSETPLATDLYLMKLEGPKRKLATLSNVEVEVITVSSDIANSDSLAVVVSNQMGKSASTVSNAETGRSTYKEDINIGVCRDRRYAFCDDTLPYNKTILPNVVGDTSYDEVNRSLPYFELILRSECNFRIKQLVCAILEPECKNNRPVAPCRKFCRVATQGCEEYIPVALELSQVFQCQKYPDSNNPNVCVNLAQKVCLSGEFQCPDKACIPKQWQCDGIRDCIYAADEANCNACTADEYQCDQKCVPSTWRCDGEPDCLDGSDERGCPSEPACEPDRFQCIDGSGCITRRWVCDGQADCTDGSDERECSKRECAVDDFRCNNGICIPPVWRCDGQNDCRDNSDELNCESVRSRVSTTTNWKASQRH</sequence>
<dbReference type="CDD" id="cd00112">
    <property type="entry name" value="LDLa"/>
    <property type="match status" value="4"/>
</dbReference>
<dbReference type="SUPFAM" id="SSF63501">
    <property type="entry name" value="Frizzled cysteine-rich domain"/>
    <property type="match status" value="1"/>
</dbReference>
<feature type="domain" description="FZ" evidence="12">
    <location>
        <begin position="270"/>
        <end position="388"/>
    </location>
</feature>